<feature type="transmembrane region" description="Helical" evidence="1">
    <location>
        <begin position="7"/>
        <end position="26"/>
    </location>
</feature>
<keyword evidence="1" id="KW-0472">Membrane</keyword>
<dbReference type="EMBL" id="SLZZ01000024">
    <property type="protein sequence ID" value="TCS76395.1"/>
    <property type="molecule type" value="Genomic_DNA"/>
</dbReference>
<dbReference type="PANTHER" id="PTHR39430:SF1">
    <property type="entry name" value="PROTEASE"/>
    <property type="match status" value="1"/>
</dbReference>
<feature type="transmembrane region" description="Helical" evidence="1">
    <location>
        <begin position="79"/>
        <end position="101"/>
    </location>
</feature>
<gene>
    <name evidence="3" type="ORF">EDD59_12411</name>
</gene>
<dbReference type="RefSeq" id="WP_132382887.1">
    <property type="nucleotide sequence ID" value="NZ_SLZZ01000024.1"/>
</dbReference>
<feature type="transmembrane region" description="Helical" evidence="1">
    <location>
        <begin position="140"/>
        <end position="158"/>
    </location>
</feature>
<organism evidence="3 4">
    <name type="scientific">Muricomes intestini</name>
    <dbReference type="NCBI Taxonomy" id="1796634"/>
    <lineage>
        <taxon>Bacteria</taxon>
        <taxon>Bacillati</taxon>
        <taxon>Bacillota</taxon>
        <taxon>Clostridia</taxon>
        <taxon>Lachnospirales</taxon>
        <taxon>Lachnospiraceae</taxon>
        <taxon>Muricomes</taxon>
    </lineage>
</organism>
<dbReference type="Pfam" id="PF02517">
    <property type="entry name" value="Rce1-like"/>
    <property type="match status" value="1"/>
</dbReference>
<evidence type="ECO:0000256" key="1">
    <source>
        <dbReference type="SAM" id="Phobius"/>
    </source>
</evidence>
<reference evidence="3 4" key="1">
    <citation type="submission" date="2019-03" db="EMBL/GenBank/DDBJ databases">
        <title>Genomic Encyclopedia of Type Strains, Phase IV (KMG-IV): sequencing the most valuable type-strain genomes for metagenomic binning, comparative biology and taxonomic classification.</title>
        <authorList>
            <person name="Goeker M."/>
        </authorList>
    </citation>
    <scope>NUCLEOTIDE SEQUENCE [LARGE SCALE GENOMIC DNA]</scope>
    <source>
        <strain evidence="3 4">DSM 29489</strain>
    </source>
</reference>
<accession>A0A4R3K295</accession>
<evidence type="ECO:0000313" key="3">
    <source>
        <dbReference type="EMBL" id="TCS76395.1"/>
    </source>
</evidence>
<dbReference type="OrthoDB" id="324900at2"/>
<feature type="transmembrane region" description="Helical" evidence="1">
    <location>
        <begin position="196"/>
        <end position="218"/>
    </location>
</feature>
<dbReference type="Proteomes" id="UP000295726">
    <property type="component" value="Unassembled WGS sequence"/>
</dbReference>
<comment type="caution">
    <text evidence="3">The sequence shown here is derived from an EMBL/GenBank/DDBJ whole genome shotgun (WGS) entry which is preliminary data.</text>
</comment>
<dbReference type="AlphaFoldDB" id="A0A4R3K295"/>
<feature type="transmembrane region" description="Helical" evidence="1">
    <location>
        <begin position="38"/>
        <end position="58"/>
    </location>
</feature>
<dbReference type="GO" id="GO:0080120">
    <property type="term" value="P:CAAX-box protein maturation"/>
    <property type="evidence" value="ECO:0007669"/>
    <property type="project" value="UniProtKB-ARBA"/>
</dbReference>
<feature type="transmembrane region" description="Helical" evidence="1">
    <location>
        <begin position="107"/>
        <end position="128"/>
    </location>
</feature>
<evidence type="ECO:0000259" key="2">
    <source>
        <dbReference type="Pfam" id="PF02517"/>
    </source>
</evidence>
<evidence type="ECO:0000313" key="4">
    <source>
        <dbReference type="Proteomes" id="UP000295726"/>
    </source>
</evidence>
<protein>
    <recommendedName>
        <fullName evidence="2">CAAX prenyl protease 2/Lysostaphin resistance protein A-like domain-containing protein</fullName>
    </recommendedName>
</protein>
<sequence>MKKLAATVLRTSMFFIGWVLLVELFPIPNYENAAIWRFWAELIPFLCVVVFTAIFWLIDKRKIGLCLVSKPIKNSIAGLIISAIWLGAVTAVLMICGVMKINDYKAIPMLWLWLISALINTVMQELLVRGYLYQMIKSNYNMLAAIIVTTALFTFMHGGAFEAGIISVLNVLSMSVLMTIVLEYTQSLIAPIIMHFIWNAVGAIILGGVSLADDYPYLFSTEFKGNGLLTGGVSKIEGSIVVLIINIVLIAGFCVFSRRADSSVTKHYL</sequence>
<name>A0A4R3K295_9FIRM</name>
<dbReference type="PANTHER" id="PTHR39430">
    <property type="entry name" value="MEMBRANE-ASSOCIATED PROTEASE-RELATED"/>
    <property type="match status" value="1"/>
</dbReference>
<dbReference type="InterPro" id="IPR003675">
    <property type="entry name" value="Rce1/LyrA-like_dom"/>
</dbReference>
<dbReference type="GO" id="GO:0004175">
    <property type="term" value="F:endopeptidase activity"/>
    <property type="evidence" value="ECO:0007669"/>
    <property type="project" value="UniProtKB-ARBA"/>
</dbReference>
<feature type="transmembrane region" description="Helical" evidence="1">
    <location>
        <begin position="238"/>
        <end position="256"/>
    </location>
</feature>
<keyword evidence="4" id="KW-1185">Reference proteome</keyword>
<feature type="domain" description="CAAX prenyl protease 2/Lysostaphin resistance protein A-like" evidence="2">
    <location>
        <begin position="109"/>
        <end position="201"/>
    </location>
</feature>
<feature type="transmembrane region" description="Helical" evidence="1">
    <location>
        <begin position="164"/>
        <end position="184"/>
    </location>
</feature>
<keyword evidence="1" id="KW-0812">Transmembrane</keyword>
<keyword evidence="1" id="KW-1133">Transmembrane helix</keyword>
<proteinExistence type="predicted"/>